<organism evidence="1 2">
    <name type="scientific">Deinococcus marmoris</name>
    <dbReference type="NCBI Taxonomy" id="249408"/>
    <lineage>
        <taxon>Bacteria</taxon>
        <taxon>Thermotogati</taxon>
        <taxon>Deinococcota</taxon>
        <taxon>Deinococci</taxon>
        <taxon>Deinococcales</taxon>
        <taxon>Deinococcaceae</taxon>
        <taxon>Deinococcus</taxon>
    </lineage>
</organism>
<sequence length="102" mass="11986">MRDLLENPAYHEYVMRAVIAKEGRLFNEYWGRLKIAWMSCTACGRREKTLAAADLDEYAPSGDELWWTTQNPEILLLQRWQVPVPRMVLFDEEHGYQPSSQP</sequence>
<gene>
    <name evidence="1" type="ORF">BOO71_0010414</name>
</gene>
<proteinExistence type="predicted"/>
<dbReference type="RefSeq" id="WP_139323011.1">
    <property type="nucleotide sequence ID" value="NZ_MSTI01000119.1"/>
</dbReference>
<protein>
    <submittedName>
        <fullName evidence="1">Uncharacterized protein</fullName>
    </submittedName>
</protein>
<dbReference type="Proteomes" id="UP000186607">
    <property type="component" value="Unassembled WGS sequence"/>
</dbReference>
<dbReference type="AlphaFoldDB" id="A0A1U7NVH5"/>
<reference evidence="1 2" key="1">
    <citation type="submission" date="2017-01" db="EMBL/GenBank/DDBJ databases">
        <title>Genome Analysis of Deinococcus marmoris KOPRI26562.</title>
        <authorList>
            <person name="Kim J.H."/>
            <person name="Oh H.-M."/>
        </authorList>
    </citation>
    <scope>NUCLEOTIDE SEQUENCE [LARGE SCALE GENOMIC DNA]</scope>
    <source>
        <strain evidence="1 2">KOPRI26562</strain>
    </source>
</reference>
<comment type="caution">
    <text evidence="1">The sequence shown here is derived from an EMBL/GenBank/DDBJ whole genome shotgun (WGS) entry which is preliminary data.</text>
</comment>
<name>A0A1U7NVH5_9DEIO</name>
<keyword evidence="2" id="KW-1185">Reference proteome</keyword>
<dbReference type="EMBL" id="MSTI01000119">
    <property type="protein sequence ID" value="OLV16914.1"/>
    <property type="molecule type" value="Genomic_DNA"/>
</dbReference>
<accession>A0A1U7NVH5</accession>
<evidence type="ECO:0000313" key="2">
    <source>
        <dbReference type="Proteomes" id="UP000186607"/>
    </source>
</evidence>
<evidence type="ECO:0000313" key="1">
    <source>
        <dbReference type="EMBL" id="OLV16914.1"/>
    </source>
</evidence>